<name>A0A0F9LCB6_9ZZZZ</name>
<evidence type="ECO:0000313" key="1">
    <source>
        <dbReference type="EMBL" id="KKM25145.1"/>
    </source>
</evidence>
<sequence>MYDYRVTFAEIEKKDKSKDVKKVCPIINGTDFTKSICSRVKEKLEDGGEFIYNHRKKECLILLYLQSSKKRRLETLGHEVRHCVDRILKHSCVDDIESAALLSGYLTMKIFK</sequence>
<organism evidence="1">
    <name type="scientific">marine sediment metagenome</name>
    <dbReference type="NCBI Taxonomy" id="412755"/>
    <lineage>
        <taxon>unclassified sequences</taxon>
        <taxon>metagenomes</taxon>
        <taxon>ecological metagenomes</taxon>
    </lineage>
</organism>
<comment type="caution">
    <text evidence="1">The sequence shown here is derived from an EMBL/GenBank/DDBJ whole genome shotgun (WGS) entry which is preliminary data.</text>
</comment>
<reference evidence="1" key="1">
    <citation type="journal article" date="2015" name="Nature">
        <title>Complex archaea that bridge the gap between prokaryotes and eukaryotes.</title>
        <authorList>
            <person name="Spang A."/>
            <person name="Saw J.H."/>
            <person name="Jorgensen S.L."/>
            <person name="Zaremba-Niedzwiedzka K."/>
            <person name="Martijn J."/>
            <person name="Lind A.E."/>
            <person name="van Eijk R."/>
            <person name="Schleper C."/>
            <person name="Guy L."/>
            <person name="Ettema T.J."/>
        </authorList>
    </citation>
    <scope>NUCLEOTIDE SEQUENCE</scope>
</reference>
<dbReference type="AlphaFoldDB" id="A0A0F9LCB6"/>
<protein>
    <submittedName>
        <fullName evidence="1">Uncharacterized protein</fullName>
    </submittedName>
</protein>
<dbReference type="EMBL" id="LAZR01012778">
    <property type="protein sequence ID" value="KKM25145.1"/>
    <property type="molecule type" value="Genomic_DNA"/>
</dbReference>
<proteinExistence type="predicted"/>
<gene>
    <name evidence="1" type="ORF">LCGC14_1598010</name>
</gene>
<accession>A0A0F9LCB6</accession>